<dbReference type="InterPro" id="IPR000086">
    <property type="entry name" value="NUDIX_hydrolase_dom"/>
</dbReference>
<dbReference type="GO" id="GO:0003824">
    <property type="term" value="F:catalytic activity"/>
    <property type="evidence" value="ECO:0007669"/>
    <property type="project" value="UniProtKB-ARBA"/>
</dbReference>
<dbReference type="InterPro" id="IPR059176">
    <property type="entry name" value="UDP-X_N"/>
</dbReference>
<evidence type="ECO:0000313" key="3">
    <source>
        <dbReference type="Proteomes" id="UP000199524"/>
    </source>
</evidence>
<protein>
    <submittedName>
        <fullName evidence="2">ADP-ribose pyrophosphatase YjhB, NUDIX family</fullName>
    </submittedName>
</protein>
<dbReference type="AlphaFoldDB" id="A0A1H1ZGC7"/>
<dbReference type="EMBL" id="LT629777">
    <property type="protein sequence ID" value="SDT32693.1"/>
    <property type="molecule type" value="Genomic_DNA"/>
</dbReference>
<dbReference type="PANTHER" id="PTHR43736">
    <property type="entry name" value="ADP-RIBOSE PYROPHOSPHATASE"/>
    <property type="match status" value="1"/>
</dbReference>
<organism evidence="2 3">
    <name type="scientific">Pseudomonas asplenii</name>
    <dbReference type="NCBI Taxonomy" id="53407"/>
    <lineage>
        <taxon>Bacteria</taxon>
        <taxon>Pseudomonadati</taxon>
        <taxon>Pseudomonadota</taxon>
        <taxon>Gammaproteobacteria</taxon>
        <taxon>Pseudomonadales</taxon>
        <taxon>Pseudomonadaceae</taxon>
        <taxon>Pseudomonas</taxon>
    </lineage>
</organism>
<dbReference type="Pfam" id="PF12535">
    <property type="entry name" value="Nudix_N"/>
    <property type="match status" value="1"/>
</dbReference>
<proteinExistence type="predicted"/>
<sequence length="210" mass="23914">MSDFLHDDAEMASIRTLIGIAQTGLTYSKDPYDIERYHQLLKTVQTMLAKQPSLLTTQLLKNLVADTGYATPKMDIRAAVFDGERILLVKEVEDELWSLPGGWADINHSPGEVAAKEVFEESGLRVRPRKLVALTDRRLHSHPPMLLHVYKAFFLCELLGGVLRPSLETPDARFFDEHHLPELSTARVTQEQIAMMYKHLRNEALPTYFD</sequence>
<dbReference type="Gene3D" id="6.10.250.1120">
    <property type="match status" value="1"/>
</dbReference>
<gene>
    <name evidence="2" type="ORF">SAMN05216598_5058</name>
</gene>
<dbReference type="Proteomes" id="UP000199524">
    <property type="component" value="Chromosome I"/>
</dbReference>
<dbReference type="GeneID" id="300209917"/>
<dbReference type="CDD" id="cd18890">
    <property type="entry name" value="NUDIX_CDP-Chase"/>
    <property type="match status" value="1"/>
</dbReference>
<keyword evidence="3" id="KW-1185">Reference proteome</keyword>
<accession>A0A1H1ZGC7</accession>
<name>A0A1H1ZGC7_9PSED</name>
<dbReference type="SUPFAM" id="SSF55811">
    <property type="entry name" value="Nudix"/>
    <property type="match status" value="1"/>
</dbReference>
<feature type="domain" description="Nudix hydrolase" evidence="1">
    <location>
        <begin position="71"/>
        <end position="197"/>
    </location>
</feature>
<evidence type="ECO:0000259" key="1">
    <source>
        <dbReference type="PROSITE" id="PS51462"/>
    </source>
</evidence>
<dbReference type="Pfam" id="PF00293">
    <property type="entry name" value="NUDIX"/>
    <property type="match status" value="1"/>
</dbReference>
<dbReference type="RefSeq" id="WP_090209937.1">
    <property type="nucleotide sequence ID" value="NZ_LT629777.1"/>
</dbReference>
<reference evidence="3" key="1">
    <citation type="submission" date="2016-10" db="EMBL/GenBank/DDBJ databases">
        <authorList>
            <person name="Varghese N."/>
            <person name="Submissions S."/>
        </authorList>
    </citation>
    <scope>NUCLEOTIDE SEQUENCE [LARGE SCALE GENOMIC DNA]</scope>
    <source>
        <strain evidence="3">ATCC 23835</strain>
    </source>
</reference>
<dbReference type="PROSITE" id="PS51462">
    <property type="entry name" value="NUDIX"/>
    <property type="match status" value="1"/>
</dbReference>
<dbReference type="PANTHER" id="PTHR43736:SF1">
    <property type="entry name" value="DIHYDRONEOPTERIN TRIPHOSPHATE DIPHOSPHATASE"/>
    <property type="match status" value="1"/>
</dbReference>
<dbReference type="Gene3D" id="3.90.79.10">
    <property type="entry name" value="Nucleoside Triphosphate Pyrophosphohydrolase"/>
    <property type="match status" value="1"/>
</dbReference>
<evidence type="ECO:0000313" key="2">
    <source>
        <dbReference type="EMBL" id="SDT32693.1"/>
    </source>
</evidence>
<dbReference type="InterPro" id="IPR015797">
    <property type="entry name" value="NUDIX_hydrolase-like_dom_sf"/>
</dbReference>